<dbReference type="Proteomes" id="UP000632377">
    <property type="component" value="Unassembled WGS sequence"/>
</dbReference>
<dbReference type="PRINTS" id="PR00723">
    <property type="entry name" value="SUBTILISIN"/>
</dbReference>
<dbReference type="PROSITE" id="PS00138">
    <property type="entry name" value="SUBTILASE_SER"/>
    <property type="match status" value="1"/>
</dbReference>
<name>A0ABS1TEA5_9CLOT</name>
<evidence type="ECO:0000256" key="6">
    <source>
        <dbReference type="ARBA" id="ARBA00022825"/>
    </source>
</evidence>
<dbReference type="CDD" id="cd07484">
    <property type="entry name" value="Peptidases_S8_Thermitase_like"/>
    <property type="match status" value="1"/>
</dbReference>
<evidence type="ECO:0000256" key="7">
    <source>
        <dbReference type="PROSITE-ProRule" id="PRU01240"/>
    </source>
</evidence>
<organism evidence="11 12">
    <name type="scientific">Clostridium rhizosphaerae</name>
    <dbReference type="NCBI Taxonomy" id="2803861"/>
    <lineage>
        <taxon>Bacteria</taxon>
        <taxon>Bacillati</taxon>
        <taxon>Bacillota</taxon>
        <taxon>Clostridia</taxon>
        <taxon>Eubacteriales</taxon>
        <taxon>Clostridiaceae</taxon>
        <taxon>Clostridium</taxon>
    </lineage>
</organism>
<comment type="similarity">
    <text evidence="2 7 8">Belongs to the peptidase S8 family.</text>
</comment>
<comment type="subcellular location">
    <subcellularLocation>
        <location evidence="1">Secreted</location>
    </subcellularLocation>
</comment>
<evidence type="ECO:0000256" key="1">
    <source>
        <dbReference type="ARBA" id="ARBA00004613"/>
    </source>
</evidence>
<dbReference type="InterPro" id="IPR022398">
    <property type="entry name" value="Peptidase_S8_His-AS"/>
</dbReference>
<dbReference type="InterPro" id="IPR000209">
    <property type="entry name" value="Peptidase_S8/S53_dom"/>
</dbReference>
<evidence type="ECO:0000259" key="10">
    <source>
        <dbReference type="Pfam" id="PF00082"/>
    </source>
</evidence>
<evidence type="ECO:0000256" key="9">
    <source>
        <dbReference type="SAM" id="SignalP"/>
    </source>
</evidence>
<evidence type="ECO:0000256" key="3">
    <source>
        <dbReference type="ARBA" id="ARBA00022525"/>
    </source>
</evidence>
<dbReference type="PANTHER" id="PTHR43399:SF4">
    <property type="entry name" value="CELL WALL-ASSOCIATED PROTEASE"/>
    <property type="match status" value="1"/>
</dbReference>
<gene>
    <name evidence="11" type="ORF">JK636_13025</name>
</gene>
<feature type="active site" description="Charge relay system" evidence="7">
    <location>
        <position position="275"/>
    </location>
</feature>
<dbReference type="PROSITE" id="PS51257">
    <property type="entry name" value="PROKAR_LIPOPROTEIN"/>
    <property type="match status" value="1"/>
</dbReference>
<feature type="chain" id="PRO_5047446925" evidence="9">
    <location>
        <begin position="24"/>
        <end position="346"/>
    </location>
</feature>
<dbReference type="InterPro" id="IPR036852">
    <property type="entry name" value="Peptidase_S8/S53_dom_sf"/>
</dbReference>
<dbReference type="InterPro" id="IPR015500">
    <property type="entry name" value="Peptidase_S8_subtilisin-rel"/>
</dbReference>
<keyword evidence="3" id="KW-0964">Secreted</keyword>
<evidence type="ECO:0000256" key="4">
    <source>
        <dbReference type="ARBA" id="ARBA00022670"/>
    </source>
</evidence>
<sequence length="346" mass="37261">MYMNKSRLILYALVFSLVFTASGCSPSIKAYKVMPSTKSVQASDTNNDKNTDYSNQWGISQIKGDEAWIILQQKREVKVAVVDTGVDYNHPDLKNRVLKDEGYNFLNNTSDTMDDNWHGTHVAGIISADAENNIGITGVVGKADVKIIPVKVLDKNGQGSSDIIAKGIKYAADKGADVINFSVGFDVKDEFISQAIKYARTKGSFVVVSAGNNNTNCDNSSPAGDEGAYTVSSVNDYNEKSSFSNYGDSVKIAAPGENILSTIPNGDYDYRSGTSMAAPYAAGVAAMIKAQNPNLTSEDIEYILDKTAVDIMEKGKDQETGYGLINAKAAVEMADKLGAKNNILKF</sequence>
<keyword evidence="12" id="KW-1185">Reference proteome</keyword>
<dbReference type="PROSITE" id="PS00136">
    <property type="entry name" value="SUBTILASE_ASP"/>
    <property type="match status" value="1"/>
</dbReference>
<dbReference type="SUPFAM" id="SSF52743">
    <property type="entry name" value="Subtilisin-like"/>
    <property type="match status" value="1"/>
</dbReference>
<dbReference type="PANTHER" id="PTHR43399">
    <property type="entry name" value="SUBTILISIN-RELATED"/>
    <property type="match status" value="1"/>
</dbReference>
<keyword evidence="5 7" id="KW-0378">Hydrolase</keyword>
<dbReference type="Gene3D" id="3.40.50.200">
    <property type="entry name" value="Peptidase S8/S53 domain"/>
    <property type="match status" value="1"/>
</dbReference>
<dbReference type="PROSITE" id="PS00137">
    <property type="entry name" value="SUBTILASE_HIS"/>
    <property type="match status" value="1"/>
</dbReference>
<feature type="domain" description="Peptidase S8/S53" evidence="10">
    <location>
        <begin position="75"/>
        <end position="323"/>
    </location>
</feature>
<keyword evidence="6 7" id="KW-0720">Serine protease</keyword>
<dbReference type="InterPro" id="IPR034084">
    <property type="entry name" value="Thermitase-like_dom"/>
</dbReference>
<evidence type="ECO:0000256" key="5">
    <source>
        <dbReference type="ARBA" id="ARBA00022801"/>
    </source>
</evidence>
<evidence type="ECO:0000313" key="11">
    <source>
        <dbReference type="EMBL" id="MBL4936679.1"/>
    </source>
</evidence>
<proteinExistence type="inferred from homology"/>
<dbReference type="InterPro" id="IPR051048">
    <property type="entry name" value="Peptidase_S8/S53_subtilisin"/>
</dbReference>
<accession>A0ABS1TEA5</accession>
<comment type="caution">
    <text evidence="11">The sequence shown here is derived from an EMBL/GenBank/DDBJ whole genome shotgun (WGS) entry which is preliminary data.</text>
</comment>
<keyword evidence="9" id="KW-0732">Signal</keyword>
<keyword evidence="4 7" id="KW-0645">Protease</keyword>
<evidence type="ECO:0000256" key="8">
    <source>
        <dbReference type="RuleBase" id="RU003355"/>
    </source>
</evidence>
<reference evidence="11 12" key="1">
    <citation type="submission" date="2021-01" db="EMBL/GenBank/DDBJ databases">
        <title>Genome public.</title>
        <authorList>
            <person name="Liu C."/>
            <person name="Sun Q."/>
        </authorList>
    </citation>
    <scope>NUCLEOTIDE SEQUENCE [LARGE SCALE GENOMIC DNA]</scope>
    <source>
        <strain evidence="11 12">YIM B02515</strain>
    </source>
</reference>
<evidence type="ECO:0000313" key="12">
    <source>
        <dbReference type="Proteomes" id="UP000632377"/>
    </source>
</evidence>
<feature type="active site" description="Charge relay system" evidence="7">
    <location>
        <position position="118"/>
    </location>
</feature>
<protein>
    <submittedName>
        <fullName evidence="11">Peptidase S8</fullName>
    </submittedName>
</protein>
<dbReference type="EMBL" id="JAESWC010000008">
    <property type="protein sequence ID" value="MBL4936679.1"/>
    <property type="molecule type" value="Genomic_DNA"/>
</dbReference>
<dbReference type="InterPro" id="IPR023828">
    <property type="entry name" value="Peptidase_S8_Ser-AS"/>
</dbReference>
<dbReference type="InterPro" id="IPR023827">
    <property type="entry name" value="Peptidase_S8_Asp-AS"/>
</dbReference>
<feature type="active site" description="Charge relay system" evidence="7">
    <location>
        <position position="83"/>
    </location>
</feature>
<dbReference type="Pfam" id="PF00082">
    <property type="entry name" value="Peptidase_S8"/>
    <property type="match status" value="1"/>
</dbReference>
<dbReference type="PROSITE" id="PS51892">
    <property type="entry name" value="SUBTILASE"/>
    <property type="match status" value="1"/>
</dbReference>
<evidence type="ECO:0000256" key="2">
    <source>
        <dbReference type="ARBA" id="ARBA00011073"/>
    </source>
</evidence>
<feature type="signal peptide" evidence="9">
    <location>
        <begin position="1"/>
        <end position="23"/>
    </location>
</feature>